<evidence type="ECO:0000313" key="4">
    <source>
        <dbReference type="Proteomes" id="UP001553161"/>
    </source>
</evidence>
<dbReference type="InterPro" id="IPR011335">
    <property type="entry name" value="Restrct_endonuc-II-like"/>
</dbReference>
<dbReference type="PANTHER" id="PTHR34039:SF1">
    <property type="entry name" value="UPF0102 PROTEIN YRAN"/>
    <property type="match status" value="1"/>
</dbReference>
<dbReference type="EMBL" id="JBFBVU010000002">
    <property type="protein sequence ID" value="MEV8465783.1"/>
    <property type="molecule type" value="Genomic_DNA"/>
</dbReference>
<gene>
    <name evidence="3" type="ORF">AB0T83_03170</name>
</gene>
<evidence type="ECO:0000256" key="1">
    <source>
        <dbReference type="ARBA" id="ARBA00006738"/>
    </source>
</evidence>
<proteinExistence type="inferred from homology"/>
<organism evidence="3 4">
    <name type="scientific">Meridianimarinicoccus marinus</name>
    <dbReference type="NCBI Taxonomy" id="3231483"/>
    <lineage>
        <taxon>Bacteria</taxon>
        <taxon>Pseudomonadati</taxon>
        <taxon>Pseudomonadota</taxon>
        <taxon>Alphaproteobacteria</taxon>
        <taxon>Rhodobacterales</taxon>
        <taxon>Paracoccaceae</taxon>
        <taxon>Meridianimarinicoccus</taxon>
    </lineage>
</organism>
<dbReference type="Gene3D" id="3.40.1350.10">
    <property type="match status" value="1"/>
</dbReference>
<accession>A0ABV3L2Q3</accession>
<comment type="caution">
    <text evidence="3">The sequence shown here is derived from an EMBL/GenBank/DDBJ whole genome shotgun (WGS) entry which is preliminary data.</text>
</comment>
<dbReference type="InterPro" id="IPR003509">
    <property type="entry name" value="UPF0102_YraN-like"/>
</dbReference>
<dbReference type="PANTHER" id="PTHR34039">
    <property type="entry name" value="UPF0102 PROTEIN YRAN"/>
    <property type="match status" value="1"/>
</dbReference>
<dbReference type="InterPro" id="IPR011856">
    <property type="entry name" value="tRNA_endonuc-like_dom_sf"/>
</dbReference>
<protein>
    <recommendedName>
        <fullName evidence="2">UPF0102 protein AB0T83_03170</fullName>
    </recommendedName>
</protein>
<evidence type="ECO:0000256" key="2">
    <source>
        <dbReference type="HAMAP-Rule" id="MF_00048"/>
    </source>
</evidence>
<evidence type="ECO:0000313" key="3">
    <source>
        <dbReference type="EMBL" id="MEV8465783.1"/>
    </source>
</evidence>
<dbReference type="Pfam" id="PF02021">
    <property type="entry name" value="UPF0102"/>
    <property type="match status" value="1"/>
</dbReference>
<keyword evidence="4" id="KW-1185">Reference proteome</keyword>
<dbReference type="Proteomes" id="UP001553161">
    <property type="component" value="Unassembled WGS sequence"/>
</dbReference>
<dbReference type="RefSeq" id="WP_366191476.1">
    <property type="nucleotide sequence ID" value="NZ_JBFBVU010000002.1"/>
</dbReference>
<comment type="similarity">
    <text evidence="1 2">Belongs to the UPF0102 family.</text>
</comment>
<sequence>MSGALAVHAGLAAEDSVADCYRECGYLMRDRRWKRRGGEIDLVMSDGKTLVFIEVKKARSFARAAESLRLAQMQRLNRTAQSYLGQLPGGQDTDCRFDVALVDEVGRVEILSNALM</sequence>
<reference evidence="3 4" key="1">
    <citation type="submission" date="2024-07" db="EMBL/GenBank/DDBJ databases">
        <authorList>
            <person name="Kang M."/>
        </authorList>
    </citation>
    <scope>NUCLEOTIDE SEQUENCE [LARGE SCALE GENOMIC DNA]</scope>
    <source>
        <strain evidence="3 4">DFM31</strain>
    </source>
</reference>
<dbReference type="SUPFAM" id="SSF52980">
    <property type="entry name" value="Restriction endonuclease-like"/>
    <property type="match status" value="1"/>
</dbReference>
<name>A0ABV3L2Q3_9RHOB</name>
<dbReference type="HAMAP" id="MF_00048">
    <property type="entry name" value="UPF0102"/>
    <property type="match status" value="1"/>
</dbReference>